<evidence type="ECO:0000256" key="3">
    <source>
        <dbReference type="ARBA" id="ARBA00022679"/>
    </source>
</evidence>
<dbReference type="PANTHER" id="PTHR48144">
    <property type="entry name" value="DNA-DIRECTED DNA POLYMERASE"/>
    <property type="match status" value="1"/>
</dbReference>
<evidence type="ECO:0000313" key="10">
    <source>
        <dbReference type="EMBL" id="KAK8836043.1"/>
    </source>
</evidence>
<keyword evidence="4" id="KW-0548">Nucleotidyltransferase</keyword>
<dbReference type="SUPFAM" id="SSF56672">
    <property type="entry name" value="DNA/RNA polymerases"/>
    <property type="match status" value="1"/>
</dbReference>
<comment type="similarity">
    <text evidence="1">Belongs to the DNA polymerase type-B family.</text>
</comment>
<dbReference type="InterPro" id="IPR043502">
    <property type="entry name" value="DNA/RNA_pol_sf"/>
</dbReference>
<accession>A0ABR2GR06</accession>
<keyword evidence="11" id="KW-1185">Reference proteome</keyword>
<evidence type="ECO:0000256" key="6">
    <source>
        <dbReference type="ARBA" id="ARBA00022932"/>
    </source>
</evidence>
<dbReference type="Gene3D" id="3.90.1600.10">
    <property type="entry name" value="Palm domain of DNA polymerase"/>
    <property type="match status" value="1"/>
</dbReference>
<proteinExistence type="inferred from homology"/>
<comment type="catalytic activity">
    <reaction evidence="8">
        <text>DNA(n) + a 2'-deoxyribonucleoside 5'-triphosphate = DNA(n+1) + diphosphate</text>
        <dbReference type="Rhea" id="RHEA:22508"/>
        <dbReference type="Rhea" id="RHEA-COMP:17339"/>
        <dbReference type="Rhea" id="RHEA-COMP:17340"/>
        <dbReference type="ChEBI" id="CHEBI:33019"/>
        <dbReference type="ChEBI" id="CHEBI:61560"/>
        <dbReference type="ChEBI" id="CHEBI:173112"/>
        <dbReference type="EC" id="2.7.7.7"/>
    </reaction>
</comment>
<name>A0ABR2GR06_9EUKA</name>
<keyword evidence="7" id="KW-0238">DNA-binding</keyword>
<gene>
    <name evidence="10" type="ORF">M9Y10_040103</name>
</gene>
<evidence type="ECO:0000256" key="5">
    <source>
        <dbReference type="ARBA" id="ARBA00022705"/>
    </source>
</evidence>
<dbReference type="InterPro" id="IPR023211">
    <property type="entry name" value="DNA_pol_palm_dom_sf"/>
</dbReference>
<keyword evidence="6" id="KW-0239">DNA-directed DNA polymerase</keyword>
<sequence>MARLYTVEGRPEVIKPKQLNLSFLSQQGAYIVEIKITKVNKHYPFPLIVRKENGLNRNDDNLAPGETVNMVVDNITLEDLIEFQKIEFELIRGYYWPGDRDYRIQDEIRKIFNKRLEYKKQHNPLQQLYKLIMNSCYGKTIERPVEKDYKYFDDISKLERYWFKNYYKITDVMQIANSNIHAVRTLKPIDKHFNFSLLGIQVLSMSKRIMNEVMCLAYDLGCHIYYQDTDSCHIIRDEVPILAKAFKEKYNRELIGTNLGQFHSDFPSINNHDEMPWSIESLFLMKKMYVDKLTDSTGEIDYMIRGKGLTQNSIKHAAKAFAQDGVHGDVMSLYQSIFNGNSQTFDLTQGQPCFSMNKNMTVSTVKQFQRFIKTTYDEGHDDEYFGKSPQD</sequence>
<dbReference type="EC" id="2.7.7.7" evidence="2"/>
<dbReference type="PANTHER" id="PTHR48144:SF2">
    <property type="entry name" value="DNA-DIRECTED DNA POLYMERASE"/>
    <property type="match status" value="1"/>
</dbReference>
<reference evidence="10 11" key="1">
    <citation type="submission" date="2024-04" db="EMBL/GenBank/DDBJ databases">
        <title>Tritrichomonas musculus Genome.</title>
        <authorList>
            <person name="Alves-Ferreira E."/>
            <person name="Grigg M."/>
            <person name="Lorenzi H."/>
            <person name="Galac M."/>
        </authorList>
    </citation>
    <scope>NUCLEOTIDE SEQUENCE [LARGE SCALE GENOMIC DNA]</scope>
    <source>
        <strain evidence="10 11">EAF2021</strain>
    </source>
</reference>
<evidence type="ECO:0000256" key="7">
    <source>
        <dbReference type="ARBA" id="ARBA00023125"/>
    </source>
</evidence>
<keyword evidence="3" id="KW-0808">Transferase</keyword>
<comment type="caution">
    <text evidence="10">The sequence shown here is derived from an EMBL/GenBank/DDBJ whole genome shotgun (WGS) entry which is preliminary data.</text>
</comment>
<dbReference type="InterPro" id="IPR004868">
    <property type="entry name" value="DNA-dir_DNA_pol_B_mt/vir"/>
</dbReference>
<feature type="domain" description="DNA-directed DNA polymerase family B mitochondria/virus" evidence="9">
    <location>
        <begin position="24"/>
        <end position="157"/>
    </location>
</feature>
<keyword evidence="5" id="KW-0235">DNA replication</keyword>
<evidence type="ECO:0000256" key="8">
    <source>
        <dbReference type="ARBA" id="ARBA00049244"/>
    </source>
</evidence>
<evidence type="ECO:0000256" key="1">
    <source>
        <dbReference type="ARBA" id="ARBA00005755"/>
    </source>
</evidence>
<organism evidence="10 11">
    <name type="scientific">Tritrichomonas musculus</name>
    <dbReference type="NCBI Taxonomy" id="1915356"/>
    <lineage>
        <taxon>Eukaryota</taxon>
        <taxon>Metamonada</taxon>
        <taxon>Parabasalia</taxon>
        <taxon>Tritrichomonadida</taxon>
        <taxon>Tritrichomonadidae</taxon>
        <taxon>Tritrichomonas</taxon>
    </lineage>
</organism>
<evidence type="ECO:0000259" key="9">
    <source>
        <dbReference type="Pfam" id="PF03175"/>
    </source>
</evidence>
<evidence type="ECO:0000256" key="2">
    <source>
        <dbReference type="ARBA" id="ARBA00012417"/>
    </source>
</evidence>
<protein>
    <recommendedName>
        <fullName evidence="2">DNA-directed DNA polymerase</fullName>
        <ecNumber evidence="2">2.7.7.7</ecNumber>
    </recommendedName>
</protein>
<dbReference type="Pfam" id="PF03175">
    <property type="entry name" value="DNA_pol_B_2"/>
    <property type="match status" value="1"/>
</dbReference>
<dbReference type="Proteomes" id="UP001470230">
    <property type="component" value="Unassembled WGS sequence"/>
</dbReference>
<evidence type="ECO:0000256" key="4">
    <source>
        <dbReference type="ARBA" id="ARBA00022695"/>
    </source>
</evidence>
<evidence type="ECO:0000313" key="11">
    <source>
        <dbReference type="Proteomes" id="UP001470230"/>
    </source>
</evidence>
<dbReference type="EMBL" id="JAPFFF010000070">
    <property type="protein sequence ID" value="KAK8836043.1"/>
    <property type="molecule type" value="Genomic_DNA"/>
</dbReference>